<feature type="domain" description="Serine aminopeptidase S33" evidence="2">
    <location>
        <begin position="100"/>
        <end position="212"/>
    </location>
</feature>
<dbReference type="eggNOG" id="COG1073">
    <property type="taxonomic scope" value="Bacteria"/>
</dbReference>
<dbReference type="OrthoDB" id="9776685at2"/>
<dbReference type="Pfam" id="PF12146">
    <property type="entry name" value="Hydrolase_4"/>
    <property type="match status" value="1"/>
</dbReference>
<dbReference type="SUPFAM" id="SSF53474">
    <property type="entry name" value="alpha/beta-Hydrolases"/>
    <property type="match status" value="1"/>
</dbReference>
<dbReference type="Proteomes" id="UP000030147">
    <property type="component" value="Unassembled WGS sequence"/>
</dbReference>
<keyword evidence="1" id="KW-0472">Membrane</keyword>
<evidence type="ECO:0000259" key="2">
    <source>
        <dbReference type="Pfam" id="PF12146"/>
    </source>
</evidence>
<gene>
    <name evidence="3" type="ORF">N782_11000</name>
</gene>
<accession>A0A0A2TE25</accession>
<name>A0A0A2TE25_9BACI</name>
<reference evidence="3 4" key="1">
    <citation type="journal article" date="2015" name="Stand. Genomic Sci.">
        <title>High quality draft genome sequence of the moderately halophilic bacterium Pontibacillus yanchengensis Y32(T) and comparison among Pontibacillus genomes.</title>
        <authorList>
            <person name="Huang J."/>
            <person name="Qiao Z.X."/>
            <person name="Tang J.W."/>
            <person name="Wang G."/>
        </authorList>
    </citation>
    <scope>NUCLEOTIDE SEQUENCE [LARGE SCALE GENOMIC DNA]</scope>
    <source>
        <strain evidence="3 4">Y32</strain>
    </source>
</reference>
<dbReference type="PANTHER" id="PTHR43358:SF4">
    <property type="entry name" value="ALPHA_BETA HYDROLASE FOLD-1 DOMAIN-CONTAINING PROTEIN"/>
    <property type="match status" value="1"/>
</dbReference>
<dbReference type="AlphaFoldDB" id="A0A0A2TE25"/>
<dbReference type="InterPro" id="IPR052920">
    <property type="entry name" value="DNA-binding_regulatory"/>
</dbReference>
<dbReference type="RefSeq" id="WP_036819308.1">
    <property type="nucleotide sequence ID" value="NZ_AVBF01000025.1"/>
</dbReference>
<keyword evidence="1" id="KW-0812">Transmembrane</keyword>
<feature type="transmembrane region" description="Helical" evidence="1">
    <location>
        <begin position="7"/>
        <end position="28"/>
    </location>
</feature>
<dbReference type="EMBL" id="AVBF01000025">
    <property type="protein sequence ID" value="KGP72678.1"/>
    <property type="molecule type" value="Genomic_DNA"/>
</dbReference>
<dbReference type="STRING" id="1385514.N782_11000"/>
<comment type="caution">
    <text evidence="3">The sequence shown here is derived from an EMBL/GenBank/DDBJ whole genome shotgun (WGS) entry which is preliminary data.</text>
</comment>
<evidence type="ECO:0000313" key="3">
    <source>
        <dbReference type="EMBL" id="KGP72678.1"/>
    </source>
</evidence>
<organism evidence="3 4">
    <name type="scientific">Pontibacillus yanchengensis Y32</name>
    <dbReference type="NCBI Taxonomy" id="1385514"/>
    <lineage>
        <taxon>Bacteria</taxon>
        <taxon>Bacillati</taxon>
        <taxon>Bacillota</taxon>
        <taxon>Bacilli</taxon>
        <taxon>Bacillales</taxon>
        <taxon>Bacillaceae</taxon>
        <taxon>Pontibacillus</taxon>
    </lineage>
</organism>
<protein>
    <submittedName>
        <fullName evidence="3">Peptidase</fullName>
    </submittedName>
</protein>
<evidence type="ECO:0000313" key="4">
    <source>
        <dbReference type="Proteomes" id="UP000030147"/>
    </source>
</evidence>
<evidence type="ECO:0000256" key="1">
    <source>
        <dbReference type="SAM" id="Phobius"/>
    </source>
</evidence>
<dbReference type="InterPro" id="IPR022742">
    <property type="entry name" value="Hydrolase_4"/>
</dbReference>
<keyword evidence="4" id="KW-1185">Reference proteome</keyword>
<dbReference type="PANTHER" id="PTHR43358">
    <property type="entry name" value="ALPHA/BETA-HYDROLASE"/>
    <property type="match status" value="1"/>
</dbReference>
<keyword evidence="1" id="KW-1133">Transmembrane helix</keyword>
<dbReference type="InterPro" id="IPR029058">
    <property type="entry name" value="AB_hydrolase_fold"/>
</dbReference>
<sequence length="321" mass="36105">MKKKLSIGIAVVLILLVIGLFGAGNYFYSVAINSNSESVDLHGGGESERAVAVSSFEEEQEKEEAIKRWTEQQDFEKVEIKTEDDLTLRARYLENEEVSNKTVILAHGYKGNNEQMKGITKFYYEQGFNVLKPDARGHGKSEGDYIGYGWHDRLDMEQWVTLLIEEKQAESLYLHGFSMGASTVLMASGQDLPAEVQGIIADSSYTSVKEELSHQLTYLYDLPSFPILEVTSMITKVRAGYSFEEASALKQVEKAEVPIFFIHGAEDELVPTDMAHRLYEAASGKNRLWIVPGAKHTEGYTVAEEEYKERITQFIESVSTQ</sequence>
<proteinExistence type="predicted"/>
<dbReference type="Gene3D" id="3.40.50.1820">
    <property type="entry name" value="alpha/beta hydrolase"/>
    <property type="match status" value="1"/>
</dbReference>